<evidence type="ECO:0000313" key="3">
    <source>
        <dbReference type="Proteomes" id="UP000199125"/>
    </source>
</evidence>
<feature type="region of interest" description="Disordered" evidence="1">
    <location>
        <begin position="133"/>
        <end position="161"/>
    </location>
</feature>
<dbReference type="STRING" id="65735.SAMN04488075_1787"/>
<dbReference type="RefSeq" id="WP_090847385.1">
    <property type="nucleotide sequence ID" value="NZ_FNXG01000002.1"/>
</dbReference>
<proteinExistence type="predicted"/>
<sequence length="161" mass="17890">MKLDPFAWSEVNLNEKIQAGKGILRVRCSAPAPLYVEAEGYEVLAEVGTSFEIDLSEAVTWRVDAPKGARIFWMPPPVTSHRPYGEVYTNIDRMPHESGQLAEVTRAMRMLELERRSVLKEIRSEAAALRAARDAAEKSVQPGIEAAPEQTEETGDAHETV</sequence>
<reference evidence="3" key="1">
    <citation type="submission" date="2016-10" db="EMBL/GenBank/DDBJ databases">
        <authorList>
            <person name="Varghese N."/>
            <person name="Submissions S."/>
        </authorList>
    </citation>
    <scope>NUCLEOTIDE SEQUENCE [LARGE SCALE GENOMIC DNA]</scope>
    <source>
        <strain evidence="3">DSM 11593</strain>
    </source>
</reference>
<evidence type="ECO:0000256" key="1">
    <source>
        <dbReference type="SAM" id="MobiDB-lite"/>
    </source>
</evidence>
<accession>A0A1H6M008</accession>
<dbReference type="Proteomes" id="UP000199125">
    <property type="component" value="Unassembled WGS sequence"/>
</dbReference>
<dbReference type="AlphaFoldDB" id="A0A1H6M008"/>
<protein>
    <submittedName>
        <fullName evidence="2">Uncharacterized protein</fullName>
    </submittedName>
</protein>
<dbReference type="EMBL" id="FNXG01000002">
    <property type="protein sequence ID" value="SEH91223.1"/>
    <property type="molecule type" value="Genomic_DNA"/>
</dbReference>
<gene>
    <name evidence="2" type="ORF">SAMN04488075_1787</name>
</gene>
<organism evidence="2 3">
    <name type="scientific">Paracoccus alkenifer</name>
    <dbReference type="NCBI Taxonomy" id="65735"/>
    <lineage>
        <taxon>Bacteria</taxon>
        <taxon>Pseudomonadati</taxon>
        <taxon>Pseudomonadota</taxon>
        <taxon>Alphaproteobacteria</taxon>
        <taxon>Rhodobacterales</taxon>
        <taxon>Paracoccaceae</taxon>
        <taxon>Paracoccus</taxon>
    </lineage>
</organism>
<keyword evidence="3" id="KW-1185">Reference proteome</keyword>
<name>A0A1H6M008_9RHOB</name>
<evidence type="ECO:0000313" key="2">
    <source>
        <dbReference type="EMBL" id="SEH91223.1"/>
    </source>
</evidence>